<reference evidence="2" key="1">
    <citation type="submission" date="2019-12" db="EMBL/GenBank/DDBJ databases">
        <title>An insight into the sialome of adult female Ixodes ricinus ticks feeding for 6 days.</title>
        <authorList>
            <person name="Perner J."/>
            <person name="Ribeiro J.M.C."/>
        </authorList>
    </citation>
    <scope>NUCLEOTIDE SEQUENCE</scope>
    <source>
        <strain evidence="2">Semi-engorged</strain>
        <tissue evidence="2">Salivary glands</tissue>
    </source>
</reference>
<sequence>MFFHKCFFQSSVAGFLLAATHAETQAFKLTAGIQSCILLGIHDEFVNPPSTLLHSNQPVVHGLAIRPG</sequence>
<organism evidence="2">
    <name type="scientific">Ixodes ricinus</name>
    <name type="common">Common tick</name>
    <name type="synonym">Acarus ricinus</name>
    <dbReference type="NCBI Taxonomy" id="34613"/>
    <lineage>
        <taxon>Eukaryota</taxon>
        <taxon>Metazoa</taxon>
        <taxon>Ecdysozoa</taxon>
        <taxon>Arthropoda</taxon>
        <taxon>Chelicerata</taxon>
        <taxon>Arachnida</taxon>
        <taxon>Acari</taxon>
        <taxon>Parasitiformes</taxon>
        <taxon>Ixodida</taxon>
        <taxon>Ixodoidea</taxon>
        <taxon>Ixodidae</taxon>
        <taxon>Ixodinae</taxon>
        <taxon>Ixodes</taxon>
    </lineage>
</organism>
<dbReference type="AlphaFoldDB" id="A0A6B0U0X7"/>
<accession>A0A6B0U0X7</accession>
<keyword evidence="1" id="KW-0732">Signal</keyword>
<dbReference type="EMBL" id="GIFC01000271">
    <property type="protein sequence ID" value="MXU82354.1"/>
    <property type="molecule type" value="Transcribed_RNA"/>
</dbReference>
<feature type="chain" id="PRO_5025579576" evidence="1">
    <location>
        <begin position="23"/>
        <end position="68"/>
    </location>
</feature>
<evidence type="ECO:0000313" key="2">
    <source>
        <dbReference type="EMBL" id="MXU82354.1"/>
    </source>
</evidence>
<feature type="signal peptide" evidence="1">
    <location>
        <begin position="1"/>
        <end position="22"/>
    </location>
</feature>
<name>A0A6B0U0X7_IXORI</name>
<evidence type="ECO:0000256" key="1">
    <source>
        <dbReference type="SAM" id="SignalP"/>
    </source>
</evidence>
<proteinExistence type="predicted"/>
<protein>
    <submittedName>
        <fullName evidence="2">Putative secreted protein</fullName>
    </submittedName>
</protein>